<accession>A0A914RHT7</accession>
<dbReference type="AlphaFoldDB" id="A0A914RHT7"/>
<evidence type="ECO:0000313" key="2">
    <source>
        <dbReference type="WBParaSite" id="PEQ_0000609601-mRNA-1"/>
    </source>
</evidence>
<dbReference type="WBParaSite" id="PEQ_0000609601-mRNA-1">
    <property type="protein sequence ID" value="PEQ_0000609601-mRNA-1"/>
    <property type="gene ID" value="PEQ_0000609601"/>
</dbReference>
<organism evidence="1 2">
    <name type="scientific">Parascaris equorum</name>
    <name type="common">Equine roundworm</name>
    <dbReference type="NCBI Taxonomy" id="6256"/>
    <lineage>
        <taxon>Eukaryota</taxon>
        <taxon>Metazoa</taxon>
        <taxon>Ecdysozoa</taxon>
        <taxon>Nematoda</taxon>
        <taxon>Chromadorea</taxon>
        <taxon>Rhabditida</taxon>
        <taxon>Spirurina</taxon>
        <taxon>Ascaridomorpha</taxon>
        <taxon>Ascaridoidea</taxon>
        <taxon>Ascarididae</taxon>
        <taxon>Parascaris</taxon>
    </lineage>
</organism>
<keyword evidence="1" id="KW-1185">Reference proteome</keyword>
<protein>
    <submittedName>
        <fullName evidence="2">Uncharacterized protein</fullName>
    </submittedName>
</protein>
<reference evidence="2" key="1">
    <citation type="submission" date="2022-11" db="UniProtKB">
        <authorList>
            <consortium name="WormBaseParasite"/>
        </authorList>
    </citation>
    <scope>IDENTIFICATION</scope>
</reference>
<proteinExistence type="predicted"/>
<name>A0A914RHT7_PAREQ</name>
<dbReference type="Proteomes" id="UP000887564">
    <property type="component" value="Unplaced"/>
</dbReference>
<sequence length="103" mass="11693">MLVETKHIKGEGIRVRCRISVDLSTAEAVTVIRGTMDRLNALWDEVYMDEAQRIESESEMVISVKASINDWLPEINEMRAELGLPAFETHPYRPESVGLVSFD</sequence>
<evidence type="ECO:0000313" key="1">
    <source>
        <dbReference type="Proteomes" id="UP000887564"/>
    </source>
</evidence>